<evidence type="ECO:0000256" key="3">
    <source>
        <dbReference type="ARBA" id="ARBA00022833"/>
    </source>
</evidence>
<evidence type="ECO:0000313" key="7">
    <source>
        <dbReference type="EMBL" id="CAF1082296.1"/>
    </source>
</evidence>
<keyword evidence="3" id="KW-0862">Zinc</keyword>
<dbReference type="PANTHER" id="PTHR46533">
    <property type="entry name" value="ZINC FINGER MYND DOMAIN-CONTAINING PROTEIN 12"/>
    <property type="match status" value="1"/>
</dbReference>
<feature type="domain" description="MYND-type" evidence="5">
    <location>
        <begin position="20"/>
        <end position="57"/>
    </location>
</feature>
<dbReference type="Proteomes" id="UP000663854">
    <property type="component" value="Unassembled WGS sequence"/>
</dbReference>
<name>A0A813QS89_9BILA</name>
<evidence type="ECO:0000259" key="5">
    <source>
        <dbReference type="PROSITE" id="PS50865"/>
    </source>
</evidence>
<keyword evidence="2 4" id="KW-0863">Zinc-finger</keyword>
<dbReference type="EMBL" id="CAJNOL010000476">
    <property type="protein sequence ID" value="CAF1082296.1"/>
    <property type="molecule type" value="Genomic_DNA"/>
</dbReference>
<dbReference type="EMBL" id="CAJNOH010000023">
    <property type="protein sequence ID" value="CAF0772669.1"/>
    <property type="molecule type" value="Genomic_DNA"/>
</dbReference>
<gene>
    <name evidence="7" type="ORF">JXQ802_LOCUS18249</name>
    <name evidence="6" type="ORF">PYM288_LOCUS3195</name>
</gene>
<evidence type="ECO:0000313" key="9">
    <source>
        <dbReference type="Proteomes" id="UP000663870"/>
    </source>
</evidence>
<dbReference type="Proteomes" id="UP000663870">
    <property type="component" value="Unassembled WGS sequence"/>
</dbReference>
<dbReference type="PANTHER" id="PTHR46533:SF1">
    <property type="entry name" value="ZINC FINGER MYND DOMAIN-CONTAINING PROTEIN 12"/>
    <property type="match status" value="1"/>
</dbReference>
<dbReference type="AlphaFoldDB" id="A0A813QS89"/>
<evidence type="ECO:0000313" key="8">
    <source>
        <dbReference type="Proteomes" id="UP000663854"/>
    </source>
</evidence>
<dbReference type="PROSITE" id="PS50865">
    <property type="entry name" value="ZF_MYND_2"/>
    <property type="match status" value="1"/>
</dbReference>
<reference evidence="6" key="1">
    <citation type="submission" date="2021-02" db="EMBL/GenBank/DDBJ databases">
        <authorList>
            <person name="Nowell W R."/>
        </authorList>
    </citation>
    <scope>NUCLEOTIDE SEQUENCE</scope>
</reference>
<proteinExistence type="predicted"/>
<evidence type="ECO:0000256" key="2">
    <source>
        <dbReference type="ARBA" id="ARBA00022771"/>
    </source>
</evidence>
<dbReference type="GO" id="GO:0008270">
    <property type="term" value="F:zinc ion binding"/>
    <property type="evidence" value="ECO:0007669"/>
    <property type="project" value="UniProtKB-KW"/>
</dbReference>
<dbReference type="Gene3D" id="6.10.140.2220">
    <property type="match status" value="1"/>
</dbReference>
<evidence type="ECO:0000256" key="1">
    <source>
        <dbReference type="ARBA" id="ARBA00022723"/>
    </source>
</evidence>
<dbReference type="Gene3D" id="1.25.40.10">
    <property type="entry name" value="Tetratricopeptide repeat domain"/>
    <property type="match status" value="1"/>
</dbReference>
<dbReference type="Pfam" id="PF01753">
    <property type="entry name" value="zf-MYND"/>
    <property type="match status" value="1"/>
</dbReference>
<dbReference type="InterPro" id="IPR002893">
    <property type="entry name" value="Znf_MYND"/>
</dbReference>
<dbReference type="SUPFAM" id="SSF48452">
    <property type="entry name" value="TPR-like"/>
    <property type="match status" value="1"/>
</dbReference>
<dbReference type="SUPFAM" id="SSF144232">
    <property type="entry name" value="HIT/MYND zinc finger-like"/>
    <property type="match status" value="1"/>
</dbReference>
<organism evidence="6 8">
    <name type="scientific">Rotaria sordida</name>
    <dbReference type="NCBI Taxonomy" id="392033"/>
    <lineage>
        <taxon>Eukaryota</taxon>
        <taxon>Metazoa</taxon>
        <taxon>Spiralia</taxon>
        <taxon>Gnathifera</taxon>
        <taxon>Rotifera</taxon>
        <taxon>Eurotatoria</taxon>
        <taxon>Bdelloidea</taxon>
        <taxon>Philodinida</taxon>
        <taxon>Philodinidae</taxon>
        <taxon>Rotaria</taxon>
    </lineage>
</organism>
<evidence type="ECO:0000313" key="6">
    <source>
        <dbReference type="EMBL" id="CAF0772669.1"/>
    </source>
</evidence>
<sequence length="383" mass="44409">MATTELVYPLAFPKSVVHKCEICGKTASRMCSKCRVTYYCSEEHQTADNIGIHDKICSTLTSLRLKQPFLPSEEERRERDREIRDRKIHLVEVTRMIGERHVFQDRFEAAVPAALASLKLAIEVYGPRSVELIPSYLILSEASLGLKQLNQCWEYLSQAQYTILQQQQHEQAPLAITSQLSRNMAQLSIARKEYDEAARHLANDIYDASLFYGTEHHKVAGGYFLLGKVFKLMNRPEVTESLYTQVTQMWYNFLRRLLQTRVVFSDMDAILGKKDDDNGDELTNSSKLDLSTEAEAFNTLQILLNYRLETQQTNPMTQELNKIHHCLTILYFLARDYIQVHDSMNKIKDCTIQDIEDDQQRILKFLEQLGQMKALMKRQQQQN</sequence>
<dbReference type="InterPro" id="IPR053248">
    <property type="entry name" value="Zinc_finger_MYND_domain"/>
</dbReference>
<evidence type="ECO:0000256" key="4">
    <source>
        <dbReference type="PROSITE-ProRule" id="PRU00134"/>
    </source>
</evidence>
<comment type="caution">
    <text evidence="6">The sequence shown here is derived from an EMBL/GenBank/DDBJ whole genome shotgun (WGS) entry which is preliminary data.</text>
</comment>
<dbReference type="InterPro" id="IPR011990">
    <property type="entry name" value="TPR-like_helical_dom_sf"/>
</dbReference>
<accession>A0A813QS89</accession>
<protein>
    <recommendedName>
        <fullName evidence="5">MYND-type domain-containing protein</fullName>
    </recommendedName>
</protein>
<keyword evidence="9" id="KW-1185">Reference proteome</keyword>
<keyword evidence="1" id="KW-0479">Metal-binding</keyword>